<dbReference type="GO" id="GO:0000272">
    <property type="term" value="P:polysaccharide catabolic process"/>
    <property type="evidence" value="ECO:0007669"/>
    <property type="project" value="UniProtKB-KW"/>
</dbReference>
<keyword evidence="4" id="KW-0326">Glycosidase</keyword>
<dbReference type="PANTHER" id="PTHR31352:SF3">
    <property type="entry name" value="INACTIVE BETA-AMYLASE 9"/>
    <property type="match status" value="1"/>
</dbReference>
<name>A0AAN7LC22_9MYRT</name>
<dbReference type="Proteomes" id="UP001345219">
    <property type="component" value="Chromosome 14"/>
</dbReference>
<organism evidence="6 7">
    <name type="scientific">Trapa incisa</name>
    <dbReference type="NCBI Taxonomy" id="236973"/>
    <lineage>
        <taxon>Eukaryota</taxon>
        <taxon>Viridiplantae</taxon>
        <taxon>Streptophyta</taxon>
        <taxon>Embryophyta</taxon>
        <taxon>Tracheophyta</taxon>
        <taxon>Spermatophyta</taxon>
        <taxon>Magnoliopsida</taxon>
        <taxon>eudicotyledons</taxon>
        <taxon>Gunneridae</taxon>
        <taxon>Pentapetalae</taxon>
        <taxon>rosids</taxon>
        <taxon>malvids</taxon>
        <taxon>Myrtales</taxon>
        <taxon>Lythraceae</taxon>
        <taxon>Trapa</taxon>
    </lineage>
</organism>
<evidence type="ECO:0000313" key="6">
    <source>
        <dbReference type="EMBL" id="KAK4778192.1"/>
    </source>
</evidence>
<dbReference type="Gene3D" id="3.20.20.80">
    <property type="entry name" value="Glycosidases"/>
    <property type="match status" value="1"/>
</dbReference>
<evidence type="ECO:0000256" key="1">
    <source>
        <dbReference type="ARBA" id="ARBA00005652"/>
    </source>
</evidence>
<dbReference type="PRINTS" id="PR00750">
    <property type="entry name" value="BETAAMYLASE"/>
</dbReference>
<sequence length="542" mass="59923">MEVSVIGSSQEKAVRTTFAYRILGFCSSRRNDVSFSRKSRIGFDRTSTRLRKSTTSLTLKAVQPEQDRRPPSAPALSKSHPNNGIGLYVGLPLDAVSETGTINHARAISVGLKALKLLGVEGVELPVWWGVAEKEENGSYNFSGYLDLVKMVEKSGLKLHISLFFHASKQPKISLPEWVTQIGENDPSIYFMDRSGLLYKDCLSLAVDELPVLGGKTPMDIYRDFYENFKSSFSEFINSTITGISIGLGPNGELRYPFDQGRSRNSKIPGVGEFQCYDKNMLGLLKLYAEASGNPLWGLGGPHDAPFYDQTPDSNRFFKDHGGSWETPYGDFFLKWYSQELVSHASRLLSLASSVFADTGVSIFGKVPMVHSWYRSRAHPSELTAGFYNTEKRDGYDSIAEVFAKNSCKVILPGMDLLDEDFPNNTLSSPQSLLRQIRAACSKHGIDISGQNSSSVAIPEGGFHRMKENLSIPDGCSSGLFIYERMGAYFFSPEHFHSFTAFVRSISQPQTDMDDLPEEQKVGANEPLLPMASDSGAHLQAA</sequence>
<evidence type="ECO:0000256" key="2">
    <source>
        <dbReference type="ARBA" id="ARBA00023277"/>
    </source>
</evidence>
<evidence type="ECO:0000256" key="3">
    <source>
        <dbReference type="ARBA" id="ARBA00023326"/>
    </source>
</evidence>
<dbReference type="EC" id="3.2.1.2" evidence="4"/>
<protein>
    <recommendedName>
        <fullName evidence="4">Beta-amylase</fullName>
        <ecNumber evidence="4">3.2.1.2</ecNumber>
    </recommendedName>
</protein>
<dbReference type="AlphaFoldDB" id="A0AAN7LC22"/>
<dbReference type="PANTHER" id="PTHR31352">
    <property type="entry name" value="BETA-AMYLASE 1, CHLOROPLASTIC"/>
    <property type="match status" value="1"/>
</dbReference>
<proteinExistence type="inferred from homology"/>
<feature type="region of interest" description="Disordered" evidence="5">
    <location>
        <begin position="61"/>
        <end position="80"/>
    </location>
</feature>
<dbReference type="InterPro" id="IPR017853">
    <property type="entry name" value="GH"/>
</dbReference>
<comment type="caution">
    <text evidence="6">The sequence shown here is derived from an EMBL/GenBank/DDBJ whole genome shotgun (WGS) entry which is preliminary data.</text>
</comment>
<dbReference type="InterPro" id="IPR001554">
    <property type="entry name" value="Glyco_hydro_14"/>
</dbReference>
<dbReference type="Pfam" id="PF01373">
    <property type="entry name" value="Glyco_hydro_14"/>
    <property type="match status" value="1"/>
</dbReference>
<dbReference type="EMBL" id="JAXIOK010000002">
    <property type="protein sequence ID" value="KAK4778192.1"/>
    <property type="molecule type" value="Genomic_DNA"/>
</dbReference>
<keyword evidence="3 4" id="KW-0624">Polysaccharide degradation</keyword>
<gene>
    <name evidence="6" type="ORF">SAY87_018379</name>
</gene>
<accession>A0AAN7LC22</accession>
<comment type="catalytic activity">
    <reaction evidence="4">
        <text>Hydrolysis of (1-&gt;4)-alpha-D-glucosidic linkages in polysaccharides so as to remove successive maltose units from the non-reducing ends of the chains.</text>
        <dbReference type="EC" id="3.2.1.2"/>
    </reaction>
</comment>
<evidence type="ECO:0000313" key="7">
    <source>
        <dbReference type="Proteomes" id="UP001345219"/>
    </source>
</evidence>
<comment type="similarity">
    <text evidence="1 4">Belongs to the glycosyl hydrolase 14 family.</text>
</comment>
<evidence type="ECO:0000256" key="5">
    <source>
        <dbReference type="SAM" id="MobiDB-lite"/>
    </source>
</evidence>
<keyword evidence="4" id="KW-0378">Hydrolase</keyword>
<feature type="region of interest" description="Disordered" evidence="5">
    <location>
        <begin position="523"/>
        <end position="542"/>
    </location>
</feature>
<dbReference type="SUPFAM" id="SSF51445">
    <property type="entry name" value="(Trans)glycosidases"/>
    <property type="match status" value="1"/>
</dbReference>
<keyword evidence="2 4" id="KW-0119">Carbohydrate metabolism</keyword>
<dbReference type="GO" id="GO:0016161">
    <property type="term" value="F:beta-amylase activity"/>
    <property type="evidence" value="ECO:0007669"/>
    <property type="project" value="UniProtKB-EC"/>
</dbReference>
<evidence type="ECO:0000256" key="4">
    <source>
        <dbReference type="RuleBase" id="RU000509"/>
    </source>
</evidence>
<keyword evidence="7" id="KW-1185">Reference proteome</keyword>
<reference evidence="6 7" key="1">
    <citation type="journal article" date="2023" name="Hortic Res">
        <title>Pangenome of water caltrop reveals structural variations and asymmetric subgenome divergence after allopolyploidization.</title>
        <authorList>
            <person name="Zhang X."/>
            <person name="Chen Y."/>
            <person name="Wang L."/>
            <person name="Yuan Y."/>
            <person name="Fang M."/>
            <person name="Shi L."/>
            <person name="Lu R."/>
            <person name="Comes H.P."/>
            <person name="Ma Y."/>
            <person name="Chen Y."/>
            <person name="Huang G."/>
            <person name="Zhou Y."/>
            <person name="Zheng Z."/>
            <person name="Qiu Y."/>
        </authorList>
    </citation>
    <scope>NUCLEOTIDE SEQUENCE [LARGE SCALE GENOMIC DNA]</scope>
    <source>
        <tissue evidence="6">Roots</tissue>
    </source>
</reference>